<dbReference type="AlphaFoldDB" id="A0A4Y2EFX2"/>
<reference evidence="7 8" key="1">
    <citation type="journal article" date="2019" name="Sci. Rep.">
        <title>Orb-weaving spider Araneus ventricosus genome elucidates the spidroin gene catalogue.</title>
        <authorList>
            <person name="Kono N."/>
            <person name="Nakamura H."/>
            <person name="Ohtoshi R."/>
            <person name="Moran D.A.P."/>
            <person name="Shinohara A."/>
            <person name="Yoshida Y."/>
            <person name="Fujiwara M."/>
            <person name="Mori M."/>
            <person name="Tomita M."/>
            <person name="Arakawa K."/>
        </authorList>
    </citation>
    <scope>NUCLEOTIDE SEQUENCE [LARGE SCALE GENOMIC DNA]</scope>
</reference>
<keyword evidence="8" id="KW-1185">Reference proteome</keyword>
<gene>
    <name evidence="7" type="ORF">AVEN_175897_1</name>
</gene>
<dbReference type="SUPFAM" id="SSF48264">
    <property type="entry name" value="Cytochrome P450"/>
    <property type="match status" value="1"/>
</dbReference>
<keyword evidence="2" id="KW-0349">Heme</keyword>
<dbReference type="InterPro" id="IPR050705">
    <property type="entry name" value="Cytochrome_P450_3A"/>
</dbReference>
<dbReference type="Pfam" id="PF00067">
    <property type="entry name" value="p450"/>
    <property type="match status" value="1"/>
</dbReference>
<accession>A0A4Y2EFX2</accession>
<evidence type="ECO:0000256" key="5">
    <source>
        <dbReference type="ARBA" id="ARBA00023004"/>
    </source>
</evidence>
<dbReference type="GO" id="GO:0005506">
    <property type="term" value="F:iron ion binding"/>
    <property type="evidence" value="ECO:0007669"/>
    <property type="project" value="InterPro"/>
</dbReference>
<keyword evidence="3" id="KW-0479">Metal-binding</keyword>
<protein>
    <submittedName>
        <fullName evidence="7">Uncharacterized protein</fullName>
    </submittedName>
</protein>
<evidence type="ECO:0000256" key="1">
    <source>
        <dbReference type="ARBA" id="ARBA00010617"/>
    </source>
</evidence>
<evidence type="ECO:0000313" key="7">
    <source>
        <dbReference type="EMBL" id="GBM26744.1"/>
    </source>
</evidence>
<dbReference type="GO" id="GO:0008395">
    <property type="term" value="F:steroid hydroxylase activity"/>
    <property type="evidence" value="ECO:0007669"/>
    <property type="project" value="TreeGrafter"/>
</dbReference>
<evidence type="ECO:0000313" key="8">
    <source>
        <dbReference type="Proteomes" id="UP000499080"/>
    </source>
</evidence>
<keyword evidence="5" id="KW-0408">Iron</keyword>
<dbReference type="GO" id="GO:0020037">
    <property type="term" value="F:heme binding"/>
    <property type="evidence" value="ECO:0007669"/>
    <property type="project" value="InterPro"/>
</dbReference>
<proteinExistence type="inferred from homology"/>
<dbReference type="PANTHER" id="PTHR24302:SF15">
    <property type="entry name" value="FATTY-ACID PEROXYGENASE"/>
    <property type="match status" value="1"/>
</dbReference>
<comment type="similarity">
    <text evidence="1">Belongs to the cytochrome P450 family.</text>
</comment>
<dbReference type="InterPro" id="IPR036396">
    <property type="entry name" value="Cyt_P450_sf"/>
</dbReference>
<keyword evidence="6" id="KW-0503">Monooxygenase</keyword>
<dbReference type="Gene3D" id="1.10.630.10">
    <property type="entry name" value="Cytochrome P450"/>
    <property type="match status" value="1"/>
</dbReference>
<dbReference type="EMBL" id="BGPR01000568">
    <property type="protein sequence ID" value="GBM26744.1"/>
    <property type="molecule type" value="Genomic_DNA"/>
</dbReference>
<evidence type="ECO:0000256" key="4">
    <source>
        <dbReference type="ARBA" id="ARBA00023002"/>
    </source>
</evidence>
<comment type="caution">
    <text evidence="7">The sequence shown here is derived from an EMBL/GenBank/DDBJ whole genome shotgun (WGS) entry which is preliminary data.</text>
</comment>
<dbReference type="PANTHER" id="PTHR24302">
    <property type="entry name" value="CYTOCHROME P450 FAMILY 3"/>
    <property type="match status" value="1"/>
</dbReference>
<evidence type="ECO:0000256" key="6">
    <source>
        <dbReference type="ARBA" id="ARBA00023033"/>
    </source>
</evidence>
<organism evidence="7 8">
    <name type="scientific">Araneus ventricosus</name>
    <name type="common">Orbweaver spider</name>
    <name type="synonym">Epeira ventricosa</name>
    <dbReference type="NCBI Taxonomy" id="182803"/>
    <lineage>
        <taxon>Eukaryota</taxon>
        <taxon>Metazoa</taxon>
        <taxon>Ecdysozoa</taxon>
        <taxon>Arthropoda</taxon>
        <taxon>Chelicerata</taxon>
        <taxon>Arachnida</taxon>
        <taxon>Araneae</taxon>
        <taxon>Araneomorphae</taxon>
        <taxon>Entelegynae</taxon>
        <taxon>Araneoidea</taxon>
        <taxon>Araneidae</taxon>
        <taxon>Araneus</taxon>
    </lineage>
</organism>
<dbReference type="InterPro" id="IPR001128">
    <property type="entry name" value="Cyt_P450"/>
</dbReference>
<evidence type="ECO:0000256" key="3">
    <source>
        <dbReference type="ARBA" id="ARBA00022723"/>
    </source>
</evidence>
<keyword evidence="4" id="KW-0560">Oxidoreductase</keyword>
<sequence>MELGHQEPSSLRQGVEVEEIKKVIVKNKRRDRSQNNGKLCLNRGKNRNIGSSNSIVGEIIEQLWSFTKNHDYWKKRKVPQVHRDWDVFNKPLIFELDVARSREIGPIYGYYFGDEPVLSVGDPELLKELLDWKSKNFRNRRNEEFEGILEKFETGDALIDNRTSLKRGEDSKCIRTMMSEALTTARLKQVVELVLDDCVQDLLQNFRIAAENGTAVDLQRIYGAFAMEAIATAAFSLREIHNEPYNILTRILDSVSFNYLKFQLTSHYPFFYVQMRIFGINISTRRDTKKLKRIILDIIQERIRSEERRRINEEGHAVDIPRHDMRLMFSSVLSTVHYESTRGVFWTDIEILSCCQTTRKASELPNFHTTPRDEV</sequence>
<name>A0A4Y2EFX2_ARAVE</name>
<dbReference type="Proteomes" id="UP000499080">
    <property type="component" value="Unassembled WGS sequence"/>
</dbReference>
<dbReference type="GO" id="GO:0016705">
    <property type="term" value="F:oxidoreductase activity, acting on paired donors, with incorporation or reduction of molecular oxygen"/>
    <property type="evidence" value="ECO:0007669"/>
    <property type="project" value="InterPro"/>
</dbReference>
<evidence type="ECO:0000256" key="2">
    <source>
        <dbReference type="ARBA" id="ARBA00022617"/>
    </source>
</evidence>